<sequence length="42" mass="5015">MYKELLKLLKCPKCNRKLALIVEKKENHEILEDKMIIMIGMI</sequence>
<accession>A0ABU0N2G5</accession>
<evidence type="ECO:0000313" key="1">
    <source>
        <dbReference type="EMBL" id="MDQ0557353.1"/>
    </source>
</evidence>
<protein>
    <submittedName>
        <fullName evidence="1">Uncharacterized protein YbaR (Trm112 family)</fullName>
    </submittedName>
</protein>
<evidence type="ECO:0000313" key="2">
    <source>
        <dbReference type="Proteomes" id="UP001232584"/>
    </source>
</evidence>
<dbReference type="EMBL" id="JAUSWG010000010">
    <property type="protein sequence ID" value="MDQ0557353.1"/>
    <property type="molecule type" value="Genomic_DNA"/>
</dbReference>
<gene>
    <name evidence="1" type="ORF">QOZ92_002479</name>
</gene>
<keyword evidence="2" id="KW-1185">Reference proteome</keyword>
<reference evidence="1 2" key="1">
    <citation type="submission" date="2023-07" db="EMBL/GenBank/DDBJ databases">
        <title>Genomic Encyclopedia of Type Strains, Phase IV (KMG-IV): sequencing the most valuable type-strain genomes for metagenomic binning, comparative biology and taxonomic classification.</title>
        <authorList>
            <person name="Goeker M."/>
        </authorList>
    </citation>
    <scope>NUCLEOTIDE SEQUENCE [LARGE SCALE GENOMIC DNA]</scope>
    <source>
        <strain evidence="1 2">DSM 15049</strain>
    </source>
</reference>
<organism evidence="1 2">
    <name type="scientific">Paraclostridium ghonii</name>
    <dbReference type="NCBI Taxonomy" id="29358"/>
    <lineage>
        <taxon>Bacteria</taxon>
        <taxon>Bacillati</taxon>
        <taxon>Bacillota</taxon>
        <taxon>Clostridia</taxon>
        <taxon>Peptostreptococcales</taxon>
        <taxon>Peptostreptococcaceae</taxon>
        <taxon>Paraclostridium</taxon>
    </lineage>
</organism>
<name>A0ABU0N2G5_9FIRM</name>
<comment type="caution">
    <text evidence="1">The sequence shown here is derived from an EMBL/GenBank/DDBJ whole genome shotgun (WGS) entry which is preliminary data.</text>
</comment>
<dbReference type="Proteomes" id="UP001232584">
    <property type="component" value="Unassembled WGS sequence"/>
</dbReference>
<proteinExistence type="predicted"/>